<comment type="caution">
    <text evidence="1">The sequence shown here is derived from an EMBL/GenBank/DDBJ whole genome shotgun (WGS) entry which is preliminary data.</text>
</comment>
<accession>A0ACC6UZS5</accession>
<reference evidence="1" key="1">
    <citation type="submission" date="2024-07" db="EMBL/GenBank/DDBJ databases">
        <title>Metagenome and Metagenome-Assembled Genomes of Archaea from a hot spring from the geothermal field of Los Azufres, Mexico.</title>
        <authorList>
            <person name="Marin-Paredes R."/>
            <person name="Martinez-Romero E."/>
            <person name="Servin-Garciduenas L.E."/>
        </authorList>
    </citation>
    <scope>NUCLEOTIDE SEQUENCE</scope>
</reference>
<name>A0ACC6UZS5_9CREN</name>
<sequence>MIVFSPGVIKLFGEHAVVYGKPAIAAAIDRGVRVKCSRSDRAVVRAGRAQVYVEYDVERREAKAIGEEGEKFLSYVLTALRIAEAELGPLKAVFELEGDFPPSVGAATSAATSVGVIRAYAACLGVGLEKEELAKLGHRVELEVQGAASPMDTAVSAIGGLLKITPSPFSYEKINPPMKELALVLLPRRGLTKDIVADVRALRSRHRSVDAVIDAIGEVVEEAWQCLKGGDLKCVGELMEVNNWLLGALGVVGDDVVALLRYLKPFIYGGKISGAGRGGVVVLLPKRGEIAEALAELGLPTYIVRIDELGARAL</sequence>
<keyword evidence="1" id="KW-0418">Kinase</keyword>
<dbReference type="EMBL" id="JZWT02000004">
    <property type="protein sequence ID" value="MFB6490051.1"/>
    <property type="molecule type" value="Genomic_DNA"/>
</dbReference>
<evidence type="ECO:0000313" key="2">
    <source>
        <dbReference type="Proteomes" id="UP000033636"/>
    </source>
</evidence>
<organism evidence="1 2">
    <name type="scientific">Thermoproteus sp. AZ2</name>
    <dbReference type="NCBI Taxonomy" id="1609232"/>
    <lineage>
        <taxon>Archaea</taxon>
        <taxon>Thermoproteota</taxon>
        <taxon>Thermoprotei</taxon>
        <taxon>Thermoproteales</taxon>
        <taxon>Thermoproteaceae</taxon>
        <taxon>Thermoproteus</taxon>
    </lineage>
</organism>
<gene>
    <name evidence="1" type="primary">mvk</name>
    <name evidence="1" type="ORF">TU35_002195</name>
</gene>
<evidence type="ECO:0000313" key="1">
    <source>
        <dbReference type="EMBL" id="MFB6490051.1"/>
    </source>
</evidence>
<proteinExistence type="predicted"/>
<protein>
    <submittedName>
        <fullName evidence="1">Mevalonate kinase</fullName>
        <ecNumber evidence="1">2.7.1.36</ecNumber>
    </submittedName>
</protein>
<dbReference type="EC" id="2.7.1.36" evidence="1"/>
<keyword evidence="1" id="KW-0808">Transferase</keyword>
<dbReference type="Proteomes" id="UP000033636">
    <property type="component" value="Unassembled WGS sequence"/>
</dbReference>